<dbReference type="SUPFAM" id="SSF47323">
    <property type="entry name" value="Anticodon-binding domain of a subclass of class I aminoacyl-tRNA synthetases"/>
    <property type="match status" value="1"/>
</dbReference>
<dbReference type="HAMAP" id="MF_00123">
    <property type="entry name" value="Arg_tRNA_synth"/>
    <property type="match status" value="1"/>
</dbReference>
<keyword evidence="8 11" id="KW-0648">Protein biosynthesis</keyword>
<dbReference type="Gene3D" id="1.10.730.10">
    <property type="entry name" value="Isoleucyl-tRNA Synthetase, Domain 1"/>
    <property type="match status" value="1"/>
</dbReference>
<dbReference type="Pfam" id="PF05746">
    <property type="entry name" value="DALR_1"/>
    <property type="match status" value="1"/>
</dbReference>
<dbReference type="SUPFAM" id="SSF55190">
    <property type="entry name" value="Arginyl-tRNA synthetase (ArgRS), N-terminal 'additional' domain"/>
    <property type="match status" value="1"/>
</dbReference>
<dbReference type="SUPFAM" id="SSF52374">
    <property type="entry name" value="Nucleotidylyl transferase"/>
    <property type="match status" value="1"/>
</dbReference>
<keyword evidence="9 11" id="KW-0030">Aminoacyl-tRNA synthetase</keyword>
<dbReference type="GO" id="GO:0004814">
    <property type="term" value="F:arginine-tRNA ligase activity"/>
    <property type="evidence" value="ECO:0007669"/>
    <property type="project" value="UniProtKB-UniRule"/>
</dbReference>
<dbReference type="FunFam" id="3.40.50.620:FF:000116">
    <property type="entry name" value="Arginine--tRNA ligase"/>
    <property type="match status" value="1"/>
</dbReference>
<dbReference type="CDD" id="cd07956">
    <property type="entry name" value="Anticodon_Ia_Arg"/>
    <property type="match status" value="1"/>
</dbReference>
<dbReference type="Pfam" id="PF00750">
    <property type="entry name" value="tRNA-synt_1d"/>
    <property type="match status" value="1"/>
</dbReference>
<comment type="subunit">
    <text evidence="3 11">Monomer.</text>
</comment>
<dbReference type="GO" id="GO:0005737">
    <property type="term" value="C:cytoplasm"/>
    <property type="evidence" value="ECO:0007669"/>
    <property type="project" value="UniProtKB-SubCell"/>
</dbReference>
<dbReference type="Gene3D" id="3.30.1360.70">
    <property type="entry name" value="Arginyl tRNA synthetase N-terminal domain"/>
    <property type="match status" value="1"/>
</dbReference>
<dbReference type="GO" id="GO:0006420">
    <property type="term" value="P:arginyl-tRNA aminoacylation"/>
    <property type="evidence" value="ECO:0007669"/>
    <property type="project" value="UniProtKB-UniRule"/>
</dbReference>
<dbReference type="SMART" id="SM00836">
    <property type="entry name" value="DALR_1"/>
    <property type="match status" value="1"/>
</dbReference>
<dbReference type="EC" id="6.1.1.19" evidence="11"/>
<evidence type="ECO:0000313" key="15">
    <source>
        <dbReference type="EMBL" id="RFU43446.1"/>
    </source>
</evidence>
<evidence type="ECO:0000256" key="3">
    <source>
        <dbReference type="ARBA" id="ARBA00011245"/>
    </source>
</evidence>
<evidence type="ECO:0000256" key="2">
    <source>
        <dbReference type="ARBA" id="ARBA00005594"/>
    </source>
</evidence>
<dbReference type="OrthoDB" id="9803211at2"/>
<comment type="similarity">
    <text evidence="2 11 12">Belongs to the class-I aminoacyl-tRNA synthetase family.</text>
</comment>
<dbReference type="RefSeq" id="WP_117355649.1">
    <property type="nucleotide sequence ID" value="NZ_QURH01000015.1"/>
</dbReference>
<comment type="caution">
    <text evidence="15">The sequence shown here is derived from an EMBL/GenBank/DDBJ whole genome shotgun (WGS) entry which is preliminary data.</text>
</comment>
<evidence type="ECO:0000256" key="7">
    <source>
        <dbReference type="ARBA" id="ARBA00022840"/>
    </source>
</evidence>
<keyword evidence="6 11" id="KW-0547">Nucleotide-binding</keyword>
<evidence type="ECO:0000256" key="11">
    <source>
        <dbReference type="HAMAP-Rule" id="MF_00123"/>
    </source>
</evidence>
<evidence type="ECO:0000256" key="12">
    <source>
        <dbReference type="RuleBase" id="RU363038"/>
    </source>
</evidence>
<dbReference type="PRINTS" id="PR01038">
    <property type="entry name" value="TRNASYNTHARG"/>
</dbReference>
<evidence type="ECO:0000256" key="6">
    <source>
        <dbReference type="ARBA" id="ARBA00022741"/>
    </source>
</evidence>
<dbReference type="InterPro" id="IPR005148">
    <property type="entry name" value="Arg-tRNA-synth_N"/>
</dbReference>
<dbReference type="Gene3D" id="3.40.50.620">
    <property type="entry name" value="HUPs"/>
    <property type="match status" value="1"/>
</dbReference>
<dbReference type="SMART" id="SM01016">
    <property type="entry name" value="Arg_tRNA_synt_N"/>
    <property type="match status" value="1"/>
</dbReference>
<keyword evidence="16" id="KW-1185">Reference proteome</keyword>
<keyword evidence="7 11" id="KW-0067">ATP-binding</keyword>
<dbReference type="InterPro" id="IPR009080">
    <property type="entry name" value="tRNAsynth_Ia_anticodon-bd"/>
</dbReference>
<dbReference type="GO" id="GO:0005524">
    <property type="term" value="F:ATP binding"/>
    <property type="evidence" value="ECO:0007669"/>
    <property type="project" value="UniProtKB-UniRule"/>
</dbReference>
<proteinExistence type="inferred from homology"/>
<dbReference type="PANTHER" id="PTHR11956:SF5">
    <property type="entry name" value="ARGININE--TRNA LIGASE, CYTOPLASMIC"/>
    <property type="match status" value="1"/>
</dbReference>
<protein>
    <recommendedName>
        <fullName evidence="11">Arginine--tRNA ligase</fullName>
        <ecNumber evidence="11">6.1.1.19</ecNumber>
    </recommendedName>
    <alternativeName>
        <fullName evidence="11">Arginyl-tRNA synthetase</fullName>
        <shortName evidence="11">ArgRS</shortName>
    </alternativeName>
</protein>
<comment type="catalytic activity">
    <reaction evidence="10 11">
        <text>tRNA(Arg) + L-arginine + ATP = L-arginyl-tRNA(Arg) + AMP + diphosphate</text>
        <dbReference type="Rhea" id="RHEA:20301"/>
        <dbReference type="Rhea" id="RHEA-COMP:9658"/>
        <dbReference type="Rhea" id="RHEA-COMP:9673"/>
        <dbReference type="ChEBI" id="CHEBI:30616"/>
        <dbReference type="ChEBI" id="CHEBI:32682"/>
        <dbReference type="ChEBI" id="CHEBI:33019"/>
        <dbReference type="ChEBI" id="CHEBI:78442"/>
        <dbReference type="ChEBI" id="CHEBI:78513"/>
        <dbReference type="ChEBI" id="CHEBI:456215"/>
        <dbReference type="EC" id="6.1.1.19"/>
    </reaction>
</comment>
<comment type="subcellular location">
    <subcellularLocation>
        <location evidence="1 11">Cytoplasm</location>
    </subcellularLocation>
</comment>
<reference evidence="15 16" key="1">
    <citation type="submission" date="2018-08" db="EMBL/GenBank/DDBJ databases">
        <title>Actinomadura jelena sp. nov., a novel Actinomycete isolated from soil in Chad.</title>
        <authorList>
            <person name="Shi L."/>
        </authorList>
    </citation>
    <scope>NUCLEOTIDE SEQUENCE [LARGE SCALE GENOMIC DNA]</scope>
    <source>
        <strain evidence="15 16">NEAU-G17</strain>
    </source>
</reference>
<dbReference type="FunFam" id="1.10.730.10:FF:000006">
    <property type="entry name" value="Arginyl-tRNA synthetase 2, mitochondrial"/>
    <property type="match status" value="1"/>
</dbReference>
<dbReference type="CDD" id="cd00671">
    <property type="entry name" value="ArgRS_core"/>
    <property type="match status" value="1"/>
</dbReference>
<dbReference type="NCBIfam" id="TIGR00456">
    <property type="entry name" value="argS"/>
    <property type="match status" value="1"/>
</dbReference>
<evidence type="ECO:0000256" key="9">
    <source>
        <dbReference type="ARBA" id="ARBA00023146"/>
    </source>
</evidence>
<evidence type="ECO:0000256" key="5">
    <source>
        <dbReference type="ARBA" id="ARBA00022598"/>
    </source>
</evidence>
<dbReference type="InterPro" id="IPR036695">
    <property type="entry name" value="Arg-tRNA-synth_N_sf"/>
</dbReference>
<gene>
    <name evidence="11" type="primary">argS</name>
    <name evidence="15" type="ORF">DZF91_01065</name>
</gene>
<dbReference type="InterPro" id="IPR001412">
    <property type="entry name" value="aa-tRNA-synth_I_CS"/>
</dbReference>
<evidence type="ECO:0000256" key="4">
    <source>
        <dbReference type="ARBA" id="ARBA00022490"/>
    </source>
</evidence>
<evidence type="ECO:0000259" key="14">
    <source>
        <dbReference type="SMART" id="SM01016"/>
    </source>
</evidence>
<dbReference type="PANTHER" id="PTHR11956">
    <property type="entry name" value="ARGINYL-TRNA SYNTHETASE"/>
    <property type="match status" value="1"/>
</dbReference>
<evidence type="ECO:0000259" key="13">
    <source>
        <dbReference type="SMART" id="SM00836"/>
    </source>
</evidence>
<keyword evidence="5 11" id="KW-0436">Ligase</keyword>
<dbReference type="InterPro" id="IPR001278">
    <property type="entry name" value="Arg-tRNA-ligase"/>
</dbReference>
<dbReference type="Proteomes" id="UP000261811">
    <property type="component" value="Unassembled WGS sequence"/>
</dbReference>
<dbReference type="Pfam" id="PF03485">
    <property type="entry name" value="Arg_tRNA_synt_N"/>
    <property type="match status" value="1"/>
</dbReference>
<evidence type="ECO:0000256" key="8">
    <source>
        <dbReference type="ARBA" id="ARBA00022917"/>
    </source>
</evidence>
<name>A0A372JUG6_9ACTN</name>
<evidence type="ECO:0000256" key="10">
    <source>
        <dbReference type="ARBA" id="ARBA00049339"/>
    </source>
</evidence>
<evidence type="ECO:0000256" key="1">
    <source>
        <dbReference type="ARBA" id="ARBA00004496"/>
    </source>
</evidence>
<organism evidence="15 16">
    <name type="scientific">Actinomadura logoneensis</name>
    <dbReference type="NCBI Taxonomy" id="2293572"/>
    <lineage>
        <taxon>Bacteria</taxon>
        <taxon>Bacillati</taxon>
        <taxon>Actinomycetota</taxon>
        <taxon>Actinomycetes</taxon>
        <taxon>Streptosporangiales</taxon>
        <taxon>Thermomonosporaceae</taxon>
        <taxon>Actinomadura</taxon>
    </lineage>
</organism>
<dbReference type="PROSITE" id="PS00178">
    <property type="entry name" value="AA_TRNA_LIGASE_I"/>
    <property type="match status" value="1"/>
</dbReference>
<sequence>MSDPQLVLADRVRAALAAAFGPSFADTDPVIRPSQFADLQANVAMSLVKPLTQERGEKQNPRRIAEEIVARLDVEGLVSKVEISGPGFINLTLADGWIAARAQDALEDDRLGVPEDENPEKVIVEYSSPNVAKEMHVGHLRTTIVGDAIARIGEFLGENVVRDNHVGDWGTPFGMLIEHLLDIGVAAAERDDSSVSDLTAFYQAARQKFDSDPEFAARSRTRVVRLQAGDPDTMRLWQVLVDVSKRYFNHVYARLGVTLTDDDIKGESFYNDLLNPTAQELTDKGIAEISDGALVVFPPGFKGREGDPLPVIVRKSDGGYNYSTTDLATIRYRSDTEHADRVIYVVGAPQSLHFQMAFSVARMAGWVKGGMRLEHAEIGNVLGTDGKILRTRAGGTVKLAELLDEAVERAGAEFDKLNHDESFDAATREAIVEAVGIGAVKYADLSVARDSEYIFDFDRMISFKGNTGPYLQYAATRIRSIFRKAGTSPDDAHGPIRLEDPAERALALHLLGFGAAVKSAYEAAEPHRLATFLFELASSYTSFYENCPVLKAPDEATKQSRLALCALTLRTLVTGLDLLGVPTPERM</sequence>
<dbReference type="InterPro" id="IPR014729">
    <property type="entry name" value="Rossmann-like_a/b/a_fold"/>
</dbReference>
<dbReference type="EMBL" id="QURH01000015">
    <property type="protein sequence ID" value="RFU43446.1"/>
    <property type="molecule type" value="Genomic_DNA"/>
</dbReference>
<accession>A0A372JUG6</accession>
<keyword evidence="4 11" id="KW-0963">Cytoplasm</keyword>
<dbReference type="InterPro" id="IPR008909">
    <property type="entry name" value="DALR_anticod-bd"/>
</dbReference>
<feature type="domain" description="DALR anticodon binding" evidence="13">
    <location>
        <begin position="471"/>
        <end position="587"/>
    </location>
</feature>
<feature type="domain" description="Arginyl tRNA synthetase N-terminal" evidence="14">
    <location>
        <begin position="6"/>
        <end position="93"/>
    </location>
</feature>
<dbReference type="InterPro" id="IPR035684">
    <property type="entry name" value="ArgRS_core"/>
</dbReference>
<feature type="short sequence motif" description="'HIGH' region" evidence="11">
    <location>
        <begin position="129"/>
        <end position="139"/>
    </location>
</feature>
<dbReference type="AlphaFoldDB" id="A0A372JUG6"/>
<evidence type="ECO:0000313" key="16">
    <source>
        <dbReference type="Proteomes" id="UP000261811"/>
    </source>
</evidence>